<feature type="chain" id="PRO_5044618115" evidence="5">
    <location>
        <begin position="25"/>
        <end position="490"/>
    </location>
</feature>
<dbReference type="EMBL" id="VLKW01000002">
    <property type="protein sequence ID" value="TWI50280.1"/>
    <property type="molecule type" value="Genomic_DNA"/>
</dbReference>
<evidence type="ECO:0000256" key="3">
    <source>
        <dbReference type="ARBA" id="ARBA00023295"/>
    </source>
</evidence>
<dbReference type="InterPro" id="IPR011050">
    <property type="entry name" value="Pectin_lyase_fold/virulence"/>
</dbReference>
<organism evidence="7 8">
    <name type="scientific">Pseudoduganella flava</name>
    <dbReference type="NCBI Taxonomy" id="871742"/>
    <lineage>
        <taxon>Bacteria</taxon>
        <taxon>Pseudomonadati</taxon>
        <taxon>Pseudomonadota</taxon>
        <taxon>Betaproteobacteria</taxon>
        <taxon>Burkholderiales</taxon>
        <taxon>Oxalobacteraceae</taxon>
        <taxon>Telluria group</taxon>
        <taxon>Pseudoduganella</taxon>
    </lineage>
</organism>
<feature type="signal peptide" evidence="5">
    <location>
        <begin position="1"/>
        <end position="24"/>
    </location>
</feature>
<dbReference type="SUPFAM" id="SSF51126">
    <property type="entry name" value="Pectin lyase-like"/>
    <property type="match status" value="1"/>
</dbReference>
<evidence type="ECO:0000256" key="1">
    <source>
        <dbReference type="ARBA" id="ARBA00008834"/>
    </source>
</evidence>
<comment type="similarity">
    <text evidence="1 4">Belongs to the glycosyl hydrolase 28 family.</text>
</comment>
<dbReference type="PANTHER" id="PTHR31339:SF9">
    <property type="entry name" value="PLASMIN AND FIBRONECTIN-BINDING PROTEIN A"/>
    <property type="match status" value="1"/>
</dbReference>
<dbReference type="InterPro" id="IPR000743">
    <property type="entry name" value="Glyco_hydro_28"/>
</dbReference>
<dbReference type="EMBL" id="CP046904">
    <property type="protein sequence ID" value="QGZ38195.1"/>
    <property type="molecule type" value="Genomic_DNA"/>
</dbReference>
<evidence type="ECO:0000313" key="8">
    <source>
        <dbReference type="Proteomes" id="UP000315112"/>
    </source>
</evidence>
<dbReference type="OrthoDB" id="9795222at2"/>
<protein>
    <submittedName>
        <fullName evidence="7">Polygalacturonase</fullName>
    </submittedName>
</protein>
<gene>
    <name evidence="6" type="ORF">GO485_03440</name>
    <name evidence="7" type="ORF">IP92_01509</name>
</gene>
<dbReference type="PANTHER" id="PTHR31339">
    <property type="entry name" value="PECTIN LYASE-RELATED"/>
    <property type="match status" value="1"/>
</dbReference>
<reference evidence="6 9" key="3">
    <citation type="submission" date="2019-12" db="EMBL/GenBank/DDBJ databases">
        <title>Draft Genome Sequences of Six Type Strains of the Genus Massilia.</title>
        <authorList>
            <person name="Miess H."/>
            <person name="Frediansyah A."/>
            <person name="Goeker M."/>
            <person name="Gross H."/>
        </authorList>
    </citation>
    <scope>NUCLEOTIDE SEQUENCE [LARGE SCALE GENOMIC DNA]</scope>
    <source>
        <strain evidence="6 9">DSM 26639</strain>
    </source>
</reference>
<dbReference type="Gene3D" id="2.160.20.10">
    <property type="entry name" value="Single-stranded right-handed beta-helix, Pectin lyase-like"/>
    <property type="match status" value="1"/>
</dbReference>
<keyword evidence="2 4" id="KW-0378">Hydrolase</keyword>
<dbReference type="PROSITE" id="PS51318">
    <property type="entry name" value="TAT"/>
    <property type="match status" value="1"/>
</dbReference>
<reference evidence="7 8" key="1">
    <citation type="journal article" date="2015" name="Stand. Genomic Sci.">
        <title>Genomic Encyclopedia of Bacterial and Archaeal Type Strains, Phase III: the genomes of soil and plant-associated and newly described type strains.</title>
        <authorList>
            <person name="Whitman W.B."/>
            <person name="Woyke T."/>
            <person name="Klenk H.P."/>
            <person name="Zhou Y."/>
            <person name="Lilburn T.G."/>
            <person name="Beck B.J."/>
            <person name="De Vos P."/>
            <person name="Vandamme P."/>
            <person name="Eisen J.A."/>
            <person name="Garrity G."/>
            <person name="Hugenholtz P."/>
            <person name="Kyrpides N.C."/>
        </authorList>
    </citation>
    <scope>NUCLEOTIDE SEQUENCE [LARGE SCALE GENOMIC DNA]</scope>
    <source>
        <strain evidence="7 8">CGMCC 1.10685</strain>
    </source>
</reference>
<dbReference type="GO" id="GO:0004650">
    <property type="term" value="F:polygalacturonase activity"/>
    <property type="evidence" value="ECO:0007669"/>
    <property type="project" value="InterPro"/>
</dbReference>
<accession>A0A562Q1F5</accession>
<evidence type="ECO:0000256" key="2">
    <source>
        <dbReference type="ARBA" id="ARBA00022801"/>
    </source>
</evidence>
<dbReference type="InterPro" id="IPR006311">
    <property type="entry name" value="TAT_signal"/>
</dbReference>
<dbReference type="Proteomes" id="UP000437862">
    <property type="component" value="Chromosome"/>
</dbReference>
<dbReference type="AlphaFoldDB" id="A0A562Q1F5"/>
<dbReference type="InterPro" id="IPR051801">
    <property type="entry name" value="GH28_Enzymes"/>
</dbReference>
<dbReference type="InterPro" id="IPR012334">
    <property type="entry name" value="Pectin_lyas_fold"/>
</dbReference>
<proteinExistence type="inferred from homology"/>
<evidence type="ECO:0000313" key="6">
    <source>
        <dbReference type="EMBL" id="QGZ38195.1"/>
    </source>
</evidence>
<evidence type="ECO:0000313" key="9">
    <source>
        <dbReference type="Proteomes" id="UP000437862"/>
    </source>
</evidence>
<keyword evidence="9" id="KW-1185">Reference proteome</keyword>
<name>A0A562Q1F5_9BURK</name>
<keyword evidence="5" id="KW-0732">Signal</keyword>
<sequence length="490" mass="53077">MTIDARRRRVVLALGAALPLAAMGAPCETAPAWADQLRRELDEMASHLTRTLQPWPVPPRVFVPESYGLAKDALATAAIQRAVDACASAGGGTVRLAGGDYVSGTIDLRSGVMLEIAAGSRLLASTNLADYPTRHARRSTVMDSNMGMHQSLIFAEGCERVGLCGKGTIDGRGTPDNFPGEETTGATPGRPFLIRMLDCRHVVIRDLRMRDSPCWMQNYLNCEDLIVDGIHVENQANHNNDGLDIDGCRRVIVRNTFINAEDDGLCFKGASQRNGEQILVENCEFYSSCNALKFGTDSQGDFRNVLVRHVVLGGPAATMRAAKRRKADGGISWESVDGGTVERILVHDVQIVRSESPLFLILSDRGRVRPGQSKPPAGRLRHIVYDRITGDDNGMRGSFFTAIPERPIENVLLRDVALTMAPAPGPAPDAAAVPDGRGLYPDPHMFAPVMPASGLWARNVRNLTLQRVRFTTTGQDARPALIAPAACRLG</sequence>
<reference evidence="7" key="2">
    <citation type="submission" date="2019-07" db="EMBL/GenBank/DDBJ databases">
        <authorList>
            <person name="Whitman W."/>
            <person name="Huntemann M."/>
            <person name="Clum A."/>
            <person name="Pillay M."/>
            <person name="Palaniappan K."/>
            <person name="Varghese N."/>
            <person name="Mikhailova N."/>
            <person name="Stamatis D."/>
            <person name="Reddy T."/>
            <person name="Daum C."/>
            <person name="Shapiro N."/>
            <person name="Ivanova N."/>
            <person name="Kyrpides N."/>
            <person name="Woyke T."/>
        </authorList>
    </citation>
    <scope>NUCLEOTIDE SEQUENCE</scope>
    <source>
        <strain evidence="7">CGMCC 1.10685</strain>
    </source>
</reference>
<dbReference type="Proteomes" id="UP000315112">
    <property type="component" value="Unassembled WGS sequence"/>
</dbReference>
<evidence type="ECO:0000256" key="5">
    <source>
        <dbReference type="SAM" id="SignalP"/>
    </source>
</evidence>
<evidence type="ECO:0000256" key="4">
    <source>
        <dbReference type="RuleBase" id="RU361169"/>
    </source>
</evidence>
<dbReference type="RefSeq" id="WP_145873897.1">
    <property type="nucleotide sequence ID" value="NZ_CP046904.1"/>
</dbReference>
<evidence type="ECO:0000313" key="7">
    <source>
        <dbReference type="EMBL" id="TWI50280.1"/>
    </source>
</evidence>
<keyword evidence="3 4" id="KW-0326">Glycosidase</keyword>
<dbReference type="Pfam" id="PF00295">
    <property type="entry name" value="Glyco_hydro_28"/>
    <property type="match status" value="1"/>
</dbReference>
<dbReference type="GO" id="GO:0005975">
    <property type="term" value="P:carbohydrate metabolic process"/>
    <property type="evidence" value="ECO:0007669"/>
    <property type="project" value="InterPro"/>
</dbReference>